<sequence length="74" mass="8239">MTEKVNYNRQHVASGYSISGAPEGYVLTAKDVRDAIADLPDDAHIIFGICNCGEQLQFYRFKTRGENLLAIEFG</sequence>
<gene>
    <name evidence="1" type="ORF">DNX69_07615</name>
</gene>
<comment type="caution">
    <text evidence="1">The sequence shown here is derived from an EMBL/GenBank/DDBJ whole genome shotgun (WGS) entry which is preliminary data.</text>
</comment>
<protein>
    <submittedName>
        <fullName evidence="1">Uncharacterized protein</fullName>
    </submittedName>
</protein>
<name>A0A323UK33_RHOPL</name>
<dbReference type="OrthoDB" id="8099190at2"/>
<evidence type="ECO:0000313" key="2">
    <source>
        <dbReference type="Proteomes" id="UP000248134"/>
    </source>
</evidence>
<evidence type="ECO:0000313" key="1">
    <source>
        <dbReference type="EMBL" id="PZA12749.1"/>
    </source>
</evidence>
<dbReference type="Proteomes" id="UP000248134">
    <property type="component" value="Unassembled WGS sequence"/>
</dbReference>
<reference evidence="1 2" key="1">
    <citation type="submission" date="2018-06" db="EMBL/GenBank/DDBJ databases">
        <title>Draft Whole-Genome Sequence of the purple photosynthetic bacterium Rhodospeudomonas palustris XCP.</title>
        <authorList>
            <person name="Rayyan A."/>
            <person name="Meyer T.E."/>
            <person name="Kyndt J.A."/>
        </authorList>
    </citation>
    <scope>NUCLEOTIDE SEQUENCE [LARGE SCALE GENOMIC DNA]</scope>
    <source>
        <strain evidence="1 2">XCP</strain>
    </source>
</reference>
<dbReference type="RefSeq" id="WP_110785405.1">
    <property type="nucleotide sequence ID" value="NZ_QKQS01000012.1"/>
</dbReference>
<accession>A0A323UK33</accession>
<dbReference type="EMBL" id="QKQS01000012">
    <property type="protein sequence ID" value="PZA12749.1"/>
    <property type="molecule type" value="Genomic_DNA"/>
</dbReference>
<dbReference type="AlphaFoldDB" id="A0A323UK33"/>
<organism evidence="1 2">
    <name type="scientific">Rhodopseudomonas palustris</name>
    <dbReference type="NCBI Taxonomy" id="1076"/>
    <lineage>
        <taxon>Bacteria</taxon>
        <taxon>Pseudomonadati</taxon>
        <taxon>Pseudomonadota</taxon>
        <taxon>Alphaproteobacteria</taxon>
        <taxon>Hyphomicrobiales</taxon>
        <taxon>Nitrobacteraceae</taxon>
        <taxon>Rhodopseudomonas</taxon>
    </lineage>
</organism>
<proteinExistence type="predicted"/>